<evidence type="ECO:0000256" key="5">
    <source>
        <dbReference type="ARBA" id="ARBA00022747"/>
    </source>
</evidence>
<organism evidence="8 9">
    <name type="scientific">Halobacillus yeomjeoni</name>
    <dbReference type="NCBI Taxonomy" id="311194"/>
    <lineage>
        <taxon>Bacteria</taxon>
        <taxon>Bacillati</taxon>
        <taxon>Bacillota</taxon>
        <taxon>Bacilli</taxon>
        <taxon>Bacillales</taxon>
        <taxon>Bacillaceae</taxon>
        <taxon>Halobacillus</taxon>
    </lineage>
</organism>
<dbReference type="InterPro" id="IPR029063">
    <property type="entry name" value="SAM-dependent_MTases_sf"/>
</dbReference>
<comment type="caution">
    <text evidence="8">The sequence shown here is derived from an EMBL/GenBank/DDBJ whole genome shotgun (WGS) entry which is preliminary data.</text>
</comment>
<keyword evidence="9" id="KW-1185">Reference proteome</keyword>
<dbReference type="PROSITE" id="PS00095">
    <property type="entry name" value="C5_MTASE_2"/>
    <property type="match status" value="1"/>
</dbReference>
<evidence type="ECO:0000256" key="1">
    <source>
        <dbReference type="ARBA" id="ARBA00011975"/>
    </source>
</evidence>
<dbReference type="Gene3D" id="3.40.50.150">
    <property type="entry name" value="Vaccinia Virus protein VP39"/>
    <property type="match status" value="1"/>
</dbReference>
<dbReference type="GO" id="GO:0003886">
    <property type="term" value="F:DNA (cytosine-5-)-methyltransferase activity"/>
    <property type="evidence" value="ECO:0007669"/>
    <property type="project" value="UniProtKB-EC"/>
</dbReference>
<evidence type="ECO:0000256" key="3">
    <source>
        <dbReference type="ARBA" id="ARBA00022679"/>
    </source>
</evidence>
<evidence type="ECO:0000256" key="6">
    <source>
        <dbReference type="PROSITE-ProRule" id="PRU01016"/>
    </source>
</evidence>
<sequence>MLTKNNFRNNKSNYPSQQYGVLDLFSGCGGLALGFKHKGFSILESVEIDKAASKTAGYNLHTNDNKRTHSSHKSVLDFTYQGDGGNGKVITIGGPPCQAYSNIGKAKIKSLGIERFGLNDDRAFLYEEFLRVALEASSDFIVMENVPEAVNFLGVNIASEVCMKLEKNGYKAVWTILNAADFGVPQTRERLFVFAVKREAGGEILLPDPTHQKPDKKFKTQNEKRFKSFCSDPYFREPNKPDKDLPFWVTTHEAISDLPELLIDSDTEYEYFKPNVRLPYLTEAKNDYQKKMRKNTFNASYVSGNSYRNTARDFRIFEEMHWGDDYRHAYDIAHKILRREAKRLKVVQSRHPDKYKELKKKLVPPYDKNKFFTKWKRLSPHKPSHTLVAHLGTDTYSHIHPYEPRGITIREAARLQSFPDDFLFQGSMGDSFKQIGNAVPPLMSEAIAEAVEKSLNSGV</sequence>
<proteinExistence type="inferred from homology"/>
<dbReference type="PROSITE" id="PS51679">
    <property type="entry name" value="SAM_MT_C5"/>
    <property type="match status" value="1"/>
</dbReference>
<dbReference type="PRINTS" id="PR00105">
    <property type="entry name" value="C5METTRFRASE"/>
</dbReference>
<dbReference type="GO" id="GO:0032259">
    <property type="term" value="P:methylation"/>
    <property type="evidence" value="ECO:0007669"/>
    <property type="project" value="UniProtKB-KW"/>
</dbReference>
<keyword evidence="5" id="KW-0680">Restriction system</keyword>
<evidence type="ECO:0000313" key="9">
    <source>
        <dbReference type="Proteomes" id="UP000614490"/>
    </source>
</evidence>
<dbReference type="AlphaFoldDB" id="A0A931MW97"/>
<dbReference type="Pfam" id="PF00145">
    <property type="entry name" value="DNA_methylase"/>
    <property type="match status" value="1"/>
</dbReference>
<dbReference type="SUPFAM" id="SSF53335">
    <property type="entry name" value="S-adenosyl-L-methionine-dependent methyltransferases"/>
    <property type="match status" value="1"/>
</dbReference>
<feature type="active site" evidence="6">
    <location>
        <position position="97"/>
    </location>
</feature>
<evidence type="ECO:0000256" key="4">
    <source>
        <dbReference type="ARBA" id="ARBA00022691"/>
    </source>
</evidence>
<dbReference type="EC" id="2.1.1.37" evidence="1"/>
<keyword evidence="3 6" id="KW-0808">Transferase</keyword>
<dbReference type="Gene3D" id="3.90.120.10">
    <property type="entry name" value="DNA Methylase, subunit A, domain 2"/>
    <property type="match status" value="1"/>
</dbReference>
<dbReference type="InterPro" id="IPR050390">
    <property type="entry name" value="C5-Methyltransferase"/>
</dbReference>
<evidence type="ECO:0000256" key="2">
    <source>
        <dbReference type="ARBA" id="ARBA00022603"/>
    </source>
</evidence>
<protein>
    <recommendedName>
        <fullName evidence="1">DNA (cytosine-5-)-methyltransferase</fullName>
        <ecNumber evidence="1">2.1.1.37</ecNumber>
    </recommendedName>
</protein>
<keyword evidence="2 6" id="KW-0489">Methyltransferase</keyword>
<dbReference type="Proteomes" id="UP000614490">
    <property type="component" value="Unassembled WGS sequence"/>
</dbReference>
<keyword evidence="4 6" id="KW-0949">S-adenosyl-L-methionine</keyword>
<name>A0A931MW97_9BACI</name>
<gene>
    <name evidence="8" type="ORF">H0267_14200</name>
</gene>
<dbReference type="InterPro" id="IPR001525">
    <property type="entry name" value="C5_MeTfrase"/>
</dbReference>
<evidence type="ECO:0000313" key="8">
    <source>
        <dbReference type="EMBL" id="MBH0231375.1"/>
    </source>
</evidence>
<dbReference type="NCBIfam" id="TIGR00675">
    <property type="entry name" value="dcm"/>
    <property type="match status" value="1"/>
</dbReference>
<reference evidence="8 9" key="1">
    <citation type="journal article" date="2005" name="Int. J. Syst. Evol. Microbiol.">
        <title>Halobacillus yeomjeoni sp. nov., isolated from a marine solar saltern in Korea.</title>
        <authorList>
            <person name="Yoon J.H."/>
            <person name="Kang S.J."/>
            <person name="Lee C.H."/>
            <person name="Oh H.W."/>
            <person name="Oh T.K."/>
        </authorList>
    </citation>
    <scope>NUCLEOTIDE SEQUENCE [LARGE SCALE GENOMIC DNA]</scope>
    <source>
        <strain evidence="8 9">KCTC 3957</strain>
    </source>
</reference>
<accession>A0A931MW97</accession>
<dbReference type="PANTHER" id="PTHR10629">
    <property type="entry name" value="CYTOSINE-SPECIFIC METHYLTRANSFERASE"/>
    <property type="match status" value="1"/>
</dbReference>
<dbReference type="EMBL" id="JADZSC010000003">
    <property type="protein sequence ID" value="MBH0231375.1"/>
    <property type="molecule type" value="Genomic_DNA"/>
</dbReference>
<dbReference type="PANTHER" id="PTHR10629:SF52">
    <property type="entry name" value="DNA (CYTOSINE-5)-METHYLTRANSFERASE 1"/>
    <property type="match status" value="1"/>
</dbReference>
<dbReference type="InterPro" id="IPR031303">
    <property type="entry name" value="C5_meth_CS"/>
</dbReference>
<dbReference type="GO" id="GO:0009307">
    <property type="term" value="P:DNA restriction-modification system"/>
    <property type="evidence" value="ECO:0007669"/>
    <property type="project" value="UniProtKB-KW"/>
</dbReference>
<evidence type="ECO:0000256" key="7">
    <source>
        <dbReference type="RuleBase" id="RU000416"/>
    </source>
</evidence>
<dbReference type="GO" id="GO:0044027">
    <property type="term" value="P:negative regulation of gene expression via chromosomal CpG island methylation"/>
    <property type="evidence" value="ECO:0007669"/>
    <property type="project" value="TreeGrafter"/>
</dbReference>
<dbReference type="GO" id="GO:0003677">
    <property type="term" value="F:DNA binding"/>
    <property type="evidence" value="ECO:0007669"/>
    <property type="project" value="TreeGrafter"/>
</dbReference>
<comment type="similarity">
    <text evidence="6 7">Belongs to the class I-like SAM-binding methyltransferase superfamily. C5-methyltransferase family.</text>
</comment>